<dbReference type="SUPFAM" id="SSF64076">
    <property type="entry name" value="MTH938-like"/>
    <property type="match status" value="1"/>
</dbReference>
<organism evidence="1">
    <name type="scientific">marine sediment metagenome</name>
    <dbReference type="NCBI Taxonomy" id="412755"/>
    <lineage>
        <taxon>unclassified sequences</taxon>
        <taxon>metagenomes</taxon>
        <taxon>ecological metagenomes</taxon>
    </lineage>
</organism>
<name>X1CAL6_9ZZZZ</name>
<dbReference type="PANTHER" id="PTHR15811">
    <property type="entry name" value="MTH938 DOMAIN-CONTAINING PROTEIN"/>
    <property type="match status" value="1"/>
</dbReference>
<dbReference type="Gene3D" id="3.40.1230.10">
    <property type="entry name" value="MTH938-like"/>
    <property type="match status" value="1"/>
</dbReference>
<gene>
    <name evidence="1" type="ORF">S01H4_29581</name>
</gene>
<dbReference type="InterPro" id="IPR007523">
    <property type="entry name" value="NDUFAF3/AAMDC"/>
</dbReference>
<reference evidence="1" key="1">
    <citation type="journal article" date="2014" name="Front. Microbiol.">
        <title>High frequency of phylogenetically diverse reductive dehalogenase-homologous genes in deep subseafloor sedimentary metagenomes.</title>
        <authorList>
            <person name="Kawai M."/>
            <person name="Futagami T."/>
            <person name="Toyoda A."/>
            <person name="Takaki Y."/>
            <person name="Nishi S."/>
            <person name="Hori S."/>
            <person name="Arai W."/>
            <person name="Tsubouchi T."/>
            <person name="Morono Y."/>
            <person name="Uchiyama I."/>
            <person name="Ito T."/>
            <person name="Fujiyama A."/>
            <person name="Inagaki F."/>
            <person name="Takami H."/>
        </authorList>
    </citation>
    <scope>NUCLEOTIDE SEQUENCE</scope>
    <source>
        <strain evidence="1">Expedition CK06-06</strain>
    </source>
</reference>
<dbReference type="GO" id="GO:0005737">
    <property type="term" value="C:cytoplasm"/>
    <property type="evidence" value="ECO:0007669"/>
    <property type="project" value="TreeGrafter"/>
</dbReference>
<dbReference type="InterPro" id="IPR036748">
    <property type="entry name" value="MTH938-like_sf"/>
</dbReference>
<dbReference type="Pfam" id="PF04430">
    <property type="entry name" value="DUF498"/>
    <property type="match status" value="1"/>
</dbReference>
<comment type="caution">
    <text evidence="1">The sequence shown here is derived from an EMBL/GenBank/DDBJ whole genome shotgun (WGS) entry which is preliminary data.</text>
</comment>
<evidence type="ECO:0000313" key="1">
    <source>
        <dbReference type="EMBL" id="GAG81376.1"/>
    </source>
</evidence>
<sequence length="114" mass="12951">MRIDFYSFGEVVINGKKYTSDVIVFPNKVNSSWWRKEGHELNMEDIKGILEAAPKVLIVGTGAFGYVEVKQEVKEFLKSNNIELIVEPTDKACKIYNEKSQVEEQVIAALHLTC</sequence>
<dbReference type="EMBL" id="BART01015195">
    <property type="protein sequence ID" value="GAG81376.1"/>
    <property type="molecule type" value="Genomic_DNA"/>
</dbReference>
<dbReference type="AlphaFoldDB" id="X1CAL6"/>
<protein>
    <recommendedName>
        <fullName evidence="2">Mth938-like domain-containing protein</fullName>
    </recommendedName>
</protein>
<accession>X1CAL6</accession>
<evidence type="ECO:0008006" key="2">
    <source>
        <dbReference type="Google" id="ProtNLM"/>
    </source>
</evidence>
<dbReference type="PANTHER" id="PTHR15811:SF5">
    <property type="entry name" value="MTH938 DOMAIN-CONTAINING PROTEIN"/>
    <property type="match status" value="1"/>
</dbReference>
<proteinExistence type="predicted"/>